<evidence type="ECO:0000256" key="1">
    <source>
        <dbReference type="SAM" id="SignalP"/>
    </source>
</evidence>
<name>A0A837F525_9ENTR</name>
<reference evidence="2 3" key="1">
    <citation type="submission" date="2015-03" db="EMBL/GenBank/DDBJ databases">
        <authorList>
            <person name="McCorrison J."/>
            <person name="Sanka R."/>
            <person name="Adams M."/>
            <person name="Brinkac L."/>
            <person name="Nierman W."/>
            <person name="Sutton G."/>
            <person name="Nelson K."/>
            <person name="Kiedrowski L."/>
            <person name="Guerrero D."/>
            <person name="Bonomo R."/>
        </authorList>
    </citation>
    <scope>NUCLEOTIDE SEQUENCE [LARGE SCALE GENOMIC DNA]</scope>
    <source>
        <strain evidence="2 3">39373</strain>
    </source>
</reference>
<evidence type="ECO:0008006" key="4">
    <source>
        <dbReference type="Google" id="ProtNLM"/>
    </source>
</evidence>
<feature type="signal peptide" evidence="1">
    <location>
        <begin position="1"/>
        <end position="25"/>
    </location>
</feature>
<accession>A0A837F525</accession>
<feature type="chain" id="PRO_5041102255" description="Fimbrial protein" evidence="1">
    <location>
        <begin position="26"/>
        <end position="62"/>
    </location>
</feature>
<gene>
    <name evidence="2" type="ORF">SS59_23790</name>
</gene>
<dbReference type="AlphaFoldDB" id="A0A837F525"/>
<evidence type="ECO:0000313" key="2">
    <source>
        <dbReference type="EMBL" id="KJM62353.1"/>
    </source>
</evidence>
<evidence type="ECO:0000313" key="3">
    <source>
        <dbReference type="Proteomes" id="UP000033679"/>
    </source>
</evidence>
<sequence>MKHLGKHLLMTFSLMATLFTPASWSADECQLTLTPVLNDRQFNHIGDTVTLESNLMWEVLTK</sequence>
<keyword evidence="1" id="KW-0732">Signal</keyword>
<protein>
    <recommendedName>
        <fullName evidence="4">Fimbrial protein</fullName>
    </recommendedName>
</protein>
<organism evidence="2 3">
    <name type="scientific">Enterobacter hormaechei subsp. xiangfangensis</name>
    <dbReference type="NCBI Taxonomy" id="1296536"/>
    <lineage>
        <taxon>Bacteria</taxon>
        <taxon>Pseudomonadati</taxon>
        <taxon>Pseudomonadota</taxon>
        <taxon>Gammaproteobacteria</taxon>
        <taxon>Enterobacterales</taxon>
        <taxon>Enterobacteriaceae</taxon>
        <taxon>Enterobacter</taxon>
        <taxon>Enterobacter cloacae complex</taxon>
    </lineage>
</organism>
<dbReference type="EMBL" id="JZYN01000043">
    <property type="protein sequence ID" value="KJM62353.1"/>
    <property type="molecule type" value="Genomic_DNA"/>
</dbReference>
<proteinExistence type="predicted"/>
<comment type="caution">
    <text evidence="2">The sequence shown here is derived from an EMBL/GenBank/DDBJ whole genome shotgun (WGS) entry which is preliminary data.</text>
</comment>
<dbReference type="Proteomes" id="UP000033679">
    <property type="component" value="Unassembled WGS sequence"/>
</dbReference>